<accession>G4CTR2</accession>
<dbReference type="EMBL" id="AGAZ01000081">
    <property type="protein sequence ID" value="EGZ43925.1"/>
    <property type="molecule type" value="Genomic_DNA"/>
</dbReference>
<proteinExistence type="predicted"/>
<sequence length="61" mass="6877">MIKVVYNQGRIFLVLLRYKIKRAGKVGSVVPNACLKKVLAAAKHDVGFAETCFLKFSDRHQ</sequence>
<dbReference type="HOGENOM" id="CLU_2917924_0_0_4"/>
<gene>
    <name evidence="1" type="ORF">HMPREF9370_2472</name>
</gene>
<reference evidence="1 2" key="1">
    <citation type="submission" date="2011-06" db="EMBL/GenBank/DDBJ databases">
        <authorList>
            <person name="Muzny D."/>
            <person name="Qin X."/>
            <person name="Deng J."/>
            <person name="Jiang H."/>
            <person name="Liu Y."/>
            <person name="Qu J."/>
            <person name="Song X.-Z."/>
            <person name="Zhang L."/>
            <person name="Thornton R."/>
            <person name="Coyle M."/>
            <person name="Francisco L."/>
            <person name="Jackson L."/>
            <person name="Javaid M."/>
            <person name="Korchina V."/>
            <person name="Kovar C."/>
            <person name="Mata R."/>
            <person name="Mathew T."/>
            <person name="Ngo R."/>
            <person name="Nguyen L."/>
            <person name="Nguyen N."/>
            <person name="Okwuonu G."/>
            <person name="Ongeri F."/>
            <person name="Pham C."/>
            <person name="Simmons D."/>
            <person name="Wilczek-Boney K."/>
            <person name="Hale W."/>
            <person name="Jakkamsetti A."/>
            <person name="Pham P."/>
            <person name="Ruth R."/>
            <person name="San Lucas F."/>
            <person name="Warren J."/>
            <person name="Zhang J."/>
            <person name="Zhao Z."/>
            <person name="Zhou C."/>
            <person name="Zhu D."/>
            <person name="Lee S."/>
            <person name="Bess C."/>
            <person name="Blankenburg K."/>
            <person name="Forbes L."/>
            <person name="Fu Q."/>
            <person name="Gubbala S."/>
            <person name="Hirani K."/>
            <person name="Jayaseelan J.C."/>
            <person name="Lara F."/>
            <person name="Munidasa M."/>
            <person name="Palculict T."/>
            <person name="Patil S."/>
            <person name="Pu L.-L."/>
            <person name="Saada N."/>
            <person name="Tang L."/>
            <person name="Weissenberger G."/>
            <person name="Zhu Y."/>
            <person name="Hemphill L."/>
            <person name="Shang Y."/>
            <person name="Youmans B."/>
            <person name="Ayvaz T."/>
            <person name="Ross M."/>
            <person name="Santibanez J."/>
            <person name="Aqrawi P."/>
            <person name="Gross S."/>
            <person name="Joshi V."/>
            <person name="Fowler G."/>
            <person name="Nazareth L."/>
            <person name="Reid J."/>
            <person name="Worley K."/>
            <person name="Petrosino J."/>
            <person name="Highlander S."/>
            <person name="Gibbs R."/>
        </authorList>
    </citation>
    <scope>NUCLEOTIDE SEQUENCE [LARGE SCALE GENOMIC DNA]</scope>
    <source>
        <strain evidence="1 2">9715</strain>
    </source>
</reference>
<name>G4CTR2_9NEIS</name>
<protein>
    <submittedName>
        <fullName evidence="1">Uncharacterized protein</fullName>
    </submittedName>
</protein>
<keyword evidence="2" id="KW-1185">Reference proteome</keyword>
<evidence type="ECO:0000313" key="1">
    <source>
        <dbReference type="EMBL" id="EGZ43925.1"/>
    </source>
</evidence>
<evidence type="ECO:0000313" key="2">
    <source>
        <dbReference type="Proteomes" id="UP000005336"/>
    </source>
</evidence>
<organism evidence="1 2">
    <name type="scientific">Neisseria wadsworthii 9715</name>
    <dbReference type="NCBI Taxonomy" id="1030841"/>
    <lineage>
        <taxon>Bacteria</taxon>
        <taxon>Pseudomonadati</taxon>
        <taxon>Pseudomonadota</taxon>
        <taxon>Betaproteobacteria</taxon>
        <taxon>Neisseriales</taxon>
        <taxon>Neisseriaceae</taxon>
        <taxon>Neisseria</taxon>
    </lineage>
</organism>
<comment type="caution">
    <text evidence="1">The sequence shown here is derived from an EMBL/GenBank/DDBJ whole genome shotgun (WGS) entry which is preliminary data.</text>
</comment>
<dbReference type="PATRIC" id="fig|1030841.3.peg.2460"/>
<dbReference type="STRING" id="1030841.HMPREF9370_2472"/>
<dbReference type="Proteomes" id="UP000005336">
    <property type="component" value="Unassembled WGS sequence"/>
</dbReference>
<dbReference type="AlphaFoldDB" id="G4CTR2"/>